<name>A0A1X2HKF9_9FUNG</name>
<dbReference type="Pfam" id="PF08208">
    <property type="entry name" value="RNA_polI_A34"/>
    <property type="match status" value="1"/>
</dbReference>
<protein>
    <submittedName>
        <fullName evidence="2">Uncharacterized protein</fullName>
    </submittedName>
</protein>
<feature type="region of interest" description="Disordered" evidence="1">
    <location>
        <begin position="199"/>
        <end position="229"/>
    </location>
</feature>
<dbReference type="GO" id="GO:0006360">
    <property type="term" value="P:transcription by RNA polymerase I"/>
    <property type="evidence" value="ECO:0007669"/>
    <property type="project" value="InterPro"/>
</dbReference>
<keyword evidence="3" id="KW-1185">Reference proteome</keyword>
<evidence type="ECO:0000256" key="1">
    <source>
        <dbReference type="SAM" id="MobiDB-lite"/>
    </source>
</evidence>
<sequence>MPMDIDEELILDGFAIADANKQQPTIYDFEAIRDDDDKRLWLIRVPEQVPKTSLVSMRIKQSQPVGTPLSTLYVDDKDAYALYRVPKGKSLDDDVGVSGHEMFGFSCLVPCRDKKGKMVFAPRKISKCFTLNEEVSIPDGAPLASFIRNRPVVKRQQPKGLSMRLFKPYGFDTCDASSNSSNSNTTDLYMDSDFDIDRRTRKKAKGNDDDKDTYTDKKRKKMQRQWLPQ</sequence>
<proteinExistence type="predicted"/>
<dbReference type="OrthoDB" id="76224at2759"/>
<dbReference type="Gene3D" id="6.20.250.70">
    <property type="match status" value="1"/>
</dbReference>
<dbReference type="Proteomes" id="UP000193560">
    <property type="component" value="Unassembled WGS sequence"/>
</dbReference>
<evidence type="ECO:0000313" key="3">
    <source>
        <dbReference type="Proteomes" id="UP000193560"/>
    </source>
</evidence>
<evidence type="ECO:0000313" key="2">
    <source>
        <dbReference type="EMBL" id="ORY99739.1"/>
    </source>
</evidence>
<organism evidence="2 3">
    <name type="scientific">Absidia repens</name>
    <dbReference type="NCBI Taxonomy" id="90262"/>
    <lineage>
        <taxon>Eukaryota</taxon>
        <taxon>Fungi</taxon>
        <taxon>Fungi incertae sedis</taxon>
        <taxon>Mucoromycota</taxon>
        <taxon>Mucoromycotina</taxon>
        <taxon>Mucoromycetes</taxon>
        <taxon>Mucorales</taxon>
        <taxon>Cunninghamellaceae</taxon>
        <taxon>Absidia</taxon>
    </lineage>
</organism>
<accession>A0A1X2HKF9</accession>
<dbReference type="AlphaFoldDB" id="A0A1X2HKF9"/>
<feature type="compositionally biased region" description="Basic and acidic residues" evidence="1">
    <location>
        <begin position="205"/>
        <end position="216"/>
    </location>
</feature>
<dbReference type="EMBL" id="MCGE01000059">
    <property type="protein sequence ID" value="ORY99739.1"/>
    <property type="molecule type" value="Genomic_DNA"/>
</dbReference>
<reference evidence="2 3" key="1">
    <citation type="submission" date="2016-07" db="EMBL/GenBank/DDBJ databases">
        <title>Pervasive Adenine N6-methylation of Active Genes in Fungi.</title>
        <authorList>
            <consortium name="DOE Joint Genome Institute"/>
            <person name="Mondo S.J."/>
            <person name="Dannebaum R.O."/>
            <person name="Kuo R.C."/>
            <person name="Labutti K."/>
            <person name="Haridas S."/>
            <person name="Kuo A."/>
            <person name="Salamov A."/>
            <person name="Ahrendt S.R."/>
            <person name="Lipzen A."/>
            <person name="Sullivan W."/>
            <person name="Andreopoulos W.B."/>
            <person name="Clum A."/>
            <person name="Lindquist E."/>
            <person name="Daum C."/>
            <person name="Ramamoorthy G.K."/>
            <person name="Gryganskyi A."/>
            <person name="Culley D."/>
            <person name="Magnuson J.K."/>
            <person name="James T.Y."/>
            <person name="O'Malley M.A."/>
            <person name="Stajich J.E."/>
            <person name="Spatafora J.W."/>
            <person name="Visel A."/>
            <person name="Grigoriev I.V."/>
        </authorList>
    </citation>
    <scope>NUCLEOTIDE SEQUENCE [LARGE SCALE GENOMIC DNA]</scope>
    <source>
        <strain evidence="2 3">NRRL 1336</strain>
    </source>
</reference>
<gene>
    <name evidence="2" type="ORF">BCR42DRAFT_430080</name>
</gene>
<dbReference type="InterPro" id="IPR013240">
    <property type="entry name" value="DNA-dir_RNA_pol1_su_RPA34"/>
</dbReference>
<comment type="caution">
    <text evidence="2">The sequence shown here is derived from an EMBL/GenBank/DDBJ whole genome shotgun (WGS) entry which is preliminary data.</text>
</comment>